<sequence length="628" mass="70092">MVDDHKKNVVAIGICSILLVAMVVAFIGTHHDGKFDGPGSKDVSEPMKTSQTMKAIQTICKSTDYQETCVDSLKSSDTSNPKELIELAFKAAMKYINEAAKNSTVLQSLQKDPRAKSALDSCHELAERAVNDLQRSYDKFKAFDVSNFNIMLSDIKVWLSGAITYQETCIDGFEDVQGDAGEKMRDSLKTAMELTSNGLAMVTEISTVLDSLNVQGFNSRRLLSKDLPDWMDVERREILQAQPQQIKPDLVVAKDGTGKYKTINEAMKDIPKKSNKAFVLYIKEGVYEEKVQFNSSLINLIIIGDGPTKTRITGNLNYIDGTNTYHTATVAVQADNFVAKNIGFENSAGPEKHQAVALRVGADKSLFYNCHMDGYQDTLYAHTYRQFYKDCVISGTIDFIFGDSAAVFQGCTMVVRKPMDNQQCIVTAQGRKESRQPTGLVLQNCTIQADPEYYPVRNKIKSYLGRPWKQYSRTIILESFLDDLIQPQGWLPWNETFALDTLFYAEFNNRGPAAAKTQRISWPGVKELPANRVQRFTASQYIDADKWIPSMGVPYAPGFILPVPKEDPRVKYSPISPDENKDLGRERERTSFINSPDKSSDPETDLEKSKAPAVAPSPDTASSPQLQN</sequence>
<feature type="transmembrane region" description="Helical" evidence="18">
    <location>
        <begin position="9"/>
        <end position="28"/>
    </location>
</feature>
<dbReference type="PROSITE" id="PS00503">
    <property type="entry name" value="PECTINESTERASE_2"/>
    <property type="match status" value="1"/>
</dbReference>
<feature type="region of interest" description="Disordered" evidence="17">
    <location>
        <begin position="570"/>
        <end position="628"/>
    </location>
</feature>
<dbReference type="InterPro" id="IPR006501">
    <property type="entry name" value="Pectinesterase_inhib_dom"/>
</dbReference>
<dbReference type="NCBIfam" id="TIGR01614">
    <property type="entry name" value="PME_inhib"/>
    <property type="match status" value="1"/>
</dbReference>
<dbReference type="CDD" id="cd15798">
    <property type="entry name" value="PMEI-like_3"/>
    <property type="match status" value="1"/>
</dbReference>
<evidence type="ECO:0000256" key="12">
    <source>
        <dbReference type="ARBA" id="ARBA00023316"/>
    </source>
</evidence>
<proteinExistence type="inferred from homology"/>
<dbReference type="Pfam" id="PF04043">
    <property type="entry name" value="PMEI"/>
    <property type="match status" value="1"/>
</dbReference>
<dbReference type="EMBL" id="OU503042">
    <property type="protein sequence ID" value="CAI9764782.1"/>
    <property type="molecule type" value="Genomic_DNA"/>
</dbReference>
<keyword evidence="12" id="KW-0961">Cell wall biogenesis/degradation</keyword>
<evidence type="ECO:0000256" key="5">
    <source>
        <dbReference type="ARBA" id="ARBA00013229"/>
    </source>
</evidence>
<evidence type="ECO:0000256" key="13">
    <source>
        <dbReference type="ARBA" id="ARBA00047928"/>
    </source>
</evidence>
<comment type="similarity">
    <text evidence="4">In the C-terminal section; belongs to the pectinesterase family.</text>
</comment>
<dbReference type="FunFam" id="1.20.140.40:FF:000001">
    <property type="entry name" value="Pectinesterase"/>
    <property type="match status" value="1"/>
</dbReference>
<dbReference type="GO" id="GO:0030599">
    <property type="term" value="F:pectinesterase activity"/>
    <property type="evidence" value="ECO:0007669"/>
    <property type="project" value="UniProtKB-UniRule"/>
</dbReference>
<evidence type="ECO:0000256" key="11">
    <source>
        <dbReference type="ARBA" id="ARBA00023180"/>
    </source>
</evidence>
<keyword evidence="11" id="KW-0325">Glycoprotein</keyword>
<evidence type="ECO:0000256" key="3">
    <source>
        <dbReference type="ARBA" id="ARBA00006027"/>
    </source>
</evidence>
<evidence type="ECO:0000256" key="17">
    <source>
        <dbReference type="SAM" id="MobiDB-lite"/>
    </source>
</evidence>
<dbReference type="Proteomes" id="UP000834106">
    <property type="component" value="Chromosome 7"/>
</dbReference>
<evidence type="ECO:0000259" key="19">
    <source>
        <dbReference type="SMART" id="SM00856"/>
    </source>
</evidence>
<dbReference type="InterPro" id="IPR033131">
    <property type="entry name" value="Pectinesterase_Asp_AS"/>
</dbReference>
<dbReference type="InterPro" id="IPR000070">
    <property type="entry name" value="Pectinesterase_cat"/>
</dbReference>
<evidence type="ECO:0000256" key="10">
    <source>
        <dbReference type="ARBA" id="ARBA00023157"/>
    </source>
</evidence>
<dbReference type="GO" id="GO:0004857">
    <property type="term" value="F:enzyme inhibitor activity"/>
    <property type="evidence" value="ECO:0007669"/>
    <property type="project" value="InterPro"/>
</dbReference>
<dbReference type="FunFam" id="2.160.20.10:FF:000001">
    <property type="entry name" value="Pectinesterase"/>
    <property type="match status" value="1"/>
</dbReference>
<dbReference type="SUPFAM" id="SSF101148">
    <property type="entry name" value="Plant invertase/pectin methylesterase inhibitor"/>
    <property type="match status" value="1"/>
</dbReference>
<keyword evidence="18" id="KW-0812">Transmembrane</keyword>
<dbReference type="SUPFAM" id="SSF51126">
    <property type="entry name" value="Pectin lyase-like"/>
    <property type="match status" value="1"/>
</dbReference>
<evidence type="ECO:0000313" key="20">
    <source>
        <dbReference type="EMBL" id="CAI9764782.1"/>
    </source>
</evidence>
<evidence type="ECO:0000256" key="2">
    <source>
        <dbReference type="ARBA" id="ARBA00005184"/>
    </source>
</evidence>
<feature type="active site" evidence="15">
    <location>
        <position position="398"/>
    </location>
</feature>
<keyword evidence="6" id="KW-0134">Cell wall</keyword>
<comment type="pathway">
    <text evidence="2 16">Glycan metabolism; pectin degradation; 2-dehydro-3-deoxy-D-gluconate from pectin: step 1/5.</text>
</comment>
<dbReference type="Pfam" id="PF01095">
    <property type="entry name" value="Pectinesterase"/>
    <property type="match status" value="1"/>
</dbReference>
<comment type="subcellular location">
    <subcellularLocation>
        <location evidence="1">Secreted</location>
        <location evidence="1">Cell wall</location>
    </subcellularLocation>
</comment>
<evidence type="ECO:0000256" key="1">
    <source>
        <dbReference type="ARBA" id="ARBA00004191"/>
    </source>
</evidence>
<dbReference type="GO" id="GO:0042545">
    <property type="term" value="P:cell wall modification"/>
    <property type="evidence" value="ECO:0007669"/>
    <property type="project" value="UniProtKB-UniRule"/>
</dbReference>
<accession>A0AAD1ZD30</accession>
<comment type="similarity">
    <text evidence="3">In the N-terminal section; belongs to the PMEI family.</text>
</comment>
<evidence type="ECO:0000256" key="8">
    <source>
        <dbReference type="ARBA" id="ARBA00022801"/>
    </source>
</evidence>
<dbReference type="SMART" id="SM00856">
    <property type="entry name" value="PMEI"/>
    <property type="match status" value="1"/>
</dbReference>
<dbReference type="InterPro" id="IPR011050">
    <property type="entry name" value="Pectin_lyase_fold/virulence"/>
</dbReference>
<evidence type="ECO:0000256" key="7">
    <source>
        <dbReference type="ARBA" id="ARBA00022525"/>
    </source>
</evidence>
<keyword evidence="21" id="KW-1185">Reference proteome</keyword>
<dbReference type="PANTHER" id="PTHR31707">
    <property type="entry name" value="PECTINESTERASE"/>
    <property type="match status" value="1"/>
</dbReference>
<comment type="catalytic activity">
    <reaction evidence="13 16">
        <text>[(1-&gt;4)-alpha-D-galacturonosyl methyl ester](n) + n H2O = [(1-&gt;4)-alpha-D-galacturonosyl](n) + n methanol + n H(+)</text>
        <dbReference type="Rhea" id="RHEA:22380"/>
        <dbReference type="Rhea" id="RHEA-COMP:14570"/>
        <dbReference type="Rhea" id="RHEA-COMP:14573"/>
        <dbReference type="ChEBI" id="CHEBI:15377"/>
        <dbReference type="ChEBI" id="CHEBI:15378"/>
        <dbReference type="ChEBI" id="CHEBI:17790"/>
        <dbReference type="ChEBI" id="CHEBI:140522"/>
        <dbReference type="ChEBI" id="CHEBI:140523"/>
        <dbReference type="EC" id="3.1.1.11"/>
    </reaction>
</comment>
<keyword evidence="9 16" id="KW-0063">Aspartyl esterase</keyword>
<protein>
    <recommendedName>
        <fullName evidence="5 16">Pectinesterase</fullName>
        <ecNumber evidence="5 16">3.1.1.11</ecNumber>
    </recommendedName>
</protein>
<feature type="domain" description="Pectinesterase inhibitor" evidence="19">
    <location>
        <begin position="51"/>
        <end position="201"/>
    </location>
</feature>
<dbReference type="EC" id="3.1.1.11" evidence="5 16"/>
<evidence type="ECO:0000313" key="21">
    <source>
        <dbReference type="Proteomes" id="UP000834106"/>
    </source>
</evidence>
<evidence type="ECO:0000256" key="18">
    <source>
        <dbReference type="SAM" id="Phobius"/>
    </source>
</evidence>
<keyword evidence="10" id="KW-1015">Disulfide bond</keyword>
<evidence type="ECO:0000256" key="9">
    <source>
        <dbReference type="ARBA" id="ARBA00023085"/>
    </source>
</evidence>
<feature type="compositionally biased region" description="Basic and acidic residues" evidence="17">
    <location>
        <begin position="578"/>
        <end position="590"/>
    </location>
</feature>
<evidence type="ECO:0000256" key="6">
    <source>
        <dbReference type="ARBA" id="ARBA00022512"/>
    </source>
</evidence>
<reference evidence="20" key="1">
    <citation type="submission" date="2023-05" db="EMBL/GenBank/DDBJ databases">
        <authorList>
            <person name="Huff M."/>
        </authorList>
    </citation>
    <scope>NUCLEOTIDE SEQUENCE</scope>
</reference>
<gene>
    <name evidence="20" type="ORF">FPE_LOCUS12212</name>
</gene>
<keyword evidence="18" id="KW-1133">Transmembrane helix</keyword>
<dbReference type="AlphaFoldDB" id="A0AAD1ZD30"/>
<keyword evidence="7" id="KW-0964">Secreted</keyword>
<evidence type="ECO:0000256" key="14">
    <source>
        <dbReference type="ARBA" id="ARBA00057335"/>
    </source>
</evidence>
<evidence type="ECO:0000256" key="4">
    <source>
        <dbReference type="ARBA" id="ARBA00007786"/>
    </source>
</evidence>
<name>A0AAD1ZD30_9LAMI</name>
<evidence type="ECO:0000256" key="16">
    <source>
        <dbReference type="RuleBase" id="RU000589"/>
    </source>
</evidence>
<keyword evidence="18" id="KW-0472">Membrane</keyword>
<dbReference type="Gene3D" id="1.20.140.40">
    <property type="entry name" value="Invertase/pectin methylesterase inhibitor family protein"/>
    <property type="match status" value="1"/>
</dbReference>
<organism evidence="20 21">
    <name type="scientific">Fraxinus pennsylvanica</name>
    <dbReference type="NCBI Taxonomy" id="56036"/>
    <lineage>
        <taxon>Eukaryota</taxon>
        <taxon>Viridiplantae</taxon>
        <taxon>Streptophyta</taxon>
        <taxon>Embryophyta</taxon>
        <taxon>Tracheophyta</taxon>
        <taxon>Spermatophyta</taxon>
        <taxon>Magnoliopsida</taxon>
        <taxon>eudicotyledons</taxon>
        <taxon>Gunneridae</taxon>
        <taxon>Pentapetalae</taxon>
        <taxon>asterids</taxon>
        <taxon>lamiids</taxon>
        <taxon>Lamiales</taxon>
        <taxon>Oleaceae</taxon>
        <taxon>Oleeae</taxon>
        <taxon>Fraxinus</taxon>
    </lineage>
</organism>
<feature type="compositionally biased region" description="Basic and acidic residues" evidence="17">
    <location>
        <begin position="598"/>
        <end position="610"/>
    </location>
</feature>
<feature type="compositionally biased region" description="Polar residues" evidence="17">
    <location>
        <begin position="619"/>
        <end position="628"/>
    </location>
</feature>
<comment type="function">
    <text evidence="14">Acts in the modification of cell walls via demethylesterification of cell wall pectin.</text>
</comment>
<dbReference type="Gene3D" id="2.160.20.10">
    <property type="entry name" value="Single-stranded right-handed beta-helix, Pectin lyase-like"/>
    <property type="match status" value="1"/>
</dbReference>
<dbReference type="InterPro" id="IPR035513">
    <property type="entry name" value="Invertase/methylesterase_inhib"/>
</dbReference>
<dbReference type="InterPro" id="IPR012334">
    <property type="entry name" value="Pectin_lyas_fold"/>
</dbReference>
<evidence type="ECO:0000256" key="15">
    <source>
        <dbReference type="PROSITE-ProRule" id="PRU10040"/>
    </source>
</evidence>
<dbReference type="GO" id="GO:0045490">
    <property type="term" value="P:pectin catabolic process"/>
    <property type="evidence" value="ECO:0007669"/>
    <property type="project" value="UniProtKB-UniRule"/>
</dbReference>
<keyword evidence="8 16" id="KW-0378">Hydrolase</keyword>